<dbReference type="FunFam" id="3.40.50.300:FF:000500">
    <property type="entry name" value="ATP-dependent RNA helicase DHX29"/>
    <property type="match status" value="1"/>
</dbReference>
<keyword evidence="10" id="KW-0175">Coiled coil</keyword>
<dbReference type="SMART" id="SM00487">
    <property type="entry name" value="DEXDc"/>
    <property type="match status" value="1"/>
</dbReference>
<dbReference type="AlphaFoldDB" id="A0A8C8CFM2"/>
<dbReference type="GO" id="GO:0003724">
    <property type="term" value="F:RNA helicase activity"/>
    <property type="evidence" value="ECO:0007669"/>
    <property type="project" value="UniProtKB-EC"/>
</dbReference>
<dbReference type="InterPro" id="IPR011545">
    <property type="entry name" value="DEAD/DEAH_box_helicase_dom"/>
</dbReference>
<feature type="domain" description="Helicase C-terminal" evidence="14">
    <location>
        <begin position="682"/>
        <end position="860"/>
    </location>
</feature>
<dbReference type="PROSITE" id="PS51192">
    <property type="entry name" value="HELICASE_ATP_BIND_1"/>
    <property type="match status" value="1"/>
</dbReference>
<reference evidence="15" key="2">
    <citation type="submission" date="2025-09" db="UniProtKB">
        <authorList>
            <consortium name="Ensembl"/>
        </authorList>
    </citation>
    <scope>IDENTIFICATION</scope>
</reference>
<evidence type="ECO:0000256" key="12">
    <source>
        <dbReference type="SAM" id="MobiDB-lite"/>
    </source>
</evidence>
<evidence type="ECO:0000313" key="15">
    <source>
        <dbReference type="Ensembl" id="ENSOTSP00005008577.2"/>
    </source>
</evidence>
<name>A0A8C8CFM2_ONCTS</name>
<dbReference type="PANTHER" id="PTHR18934:SF264">
    <property type="entry name" value="ATP-DEPENDENT RNA HELICASE DHX29"/>
    <property type="match status" value="1"/>
</dbReference>
<dbReference type="InterPro" id="IPR011709">
    <property type="entry name" value="DEAD-box_helicase_OB_fold"/>
</dbReference>
<dbReference type="SMART" id="SM00847">
    <property type="entry name" value="HA2"/>
    <property type="match status" value="1"/>
</dbReference>
<reference evidence="15" key="1">
    <citation type="submission" date="2025-08" db="UniProtKB">
        <authorList>
            <consortium name="Ensembl"/>
        </authorList>
    </citation>
    <scope>IDENTIFICATION</scope>
</reference>
<keyword evidence="9" id="KW-0648">Protein biosynthesis</keyword>
<dbReference type="EC" id="3.6.4.13" evidence="2"/>
<dbReference type="InterPro" id="IPR027417">
    <property type="entry name" value="P-loop_NTPase"/>
</dbReference>
<evidence type="ECO:0000256" key="5">
    <source>
        <dbReference type="ARBA" id="ARBA00022741"/>
    </source>
</evidence>
<accession>A0A8C8CFM2</accession>
<dbReference type="Pfam" id="PF00270">
    <property type="entry name" value="DEAD"/>
    <property type="match status" value="1"/>
</dbReference>
<dbReference type="PANTHER" id="PTHR18934">
    <property type="entry name" value="ATP-DEPENDENT RNA HELICASE"/>
    <property type="match status" value="1"/>
</dbReference>
<dbReference type="Gene3D" id="3.40.50.300">
    <property type="entry name" value="P-loop containing nucleotide triphosphate hydrolases"/>
    <property type="match status" value="2"/>
</dbReference>
<dbReference type="Pfam" id="PF24899">
    <property type="entry name" value="UBA_DHX29"/>
    <property type="match status" value="1"/>
</dbReference>
<evidence type="ECO:0000256" key="6">
    <source>
        <dbReference type="ARBA" id="ARBA00022801"/>
    </source>
</evidence>
<evidence type="ECO:0000259" key="13">
    <source>
        <dbReference type="PROSITE" id="PS51192"/>
    </source>
</evidence>
<feature type="domain" description="Helicase ATP-binding" evidence="13">
    <location>
        <begin position="415"/>
        <end position="588"/>
    </location>
</feature>
<evidence type="ECO:0000256" key="1">
    <source>
        <dbReference type="ARBA" id="ARBA00008792"/>
    </source>
</evidence>
<keyword evidence="4" id="KW-0396">Initiation factor</keyword>
<organism evidence="15 16">
    <name type="scientific">Oncorhynchus tshawytscha</name>
    <name type="common">Chinook salmon</name>
    <name type="synonym">Salmo tshawytscha</name>
    <dbReference type="NCBI Taxonomy" id="74940"/>
    <lineage>
        <taxon>Eukaryota</taxon>
        <taxon>Metazoa</taxon>
        <taxon>Chordata</taxon>
        <taxon>Craniata</taxon>
        <taxon>Vertebrata</taxon>
        <taxon>Euteleostomi</taxon>
        <taxon>Actinopterygii</taxon>
        <taxon>Neopterygii</taxon>
        <taxon>Teleostei</taxon>
        <taxon>Protacanthopterygii</taxon>
        <taxon>Salmoniformes</taxon>
        <taxon>Salmonidae</taxon>
        <taxon>Salmoninae</taxon>
        <taxon>Oncorhynchus</taxon>
    </lineage>
</organism>
<dbReference type="Pfam" id="PF07717">
    <property type="entry name" value="OB_NTP_bind"/>
    <property type="match status" value="1"/>
</dbReference>
<keyword evidence="7" id="KW-0347">Helicase</keyword>
<dbReference type="InterPro" id="IPR014001">
    <property type="entry name" value="Helicase_ATP-bd"/>
</dbReference>
<keyword evidence="3" id="KW-0963">Cytoplasm</keyword>
<dbReference type="Gene3D" id="1.20.120.1080">
    <property type="match status" value="1"/>
</dbReference>
<dbReference type="InterPro" id="IPR059023">
    <property type="entry name" value="RNA_hel_CTD"/>
</dbReference>
<gene>
    <name evidence="15" type="primary">DHX29</name>
</gene>
<evidence type="ECO:0000256" key="3">
    <source>
        <dbReference type="ARBA" id="ARBA00022490"/>
    </source>
</evidence>
<comment type="similarity">
    <text evidence="1">Belongs to the DEAD box helicase family. DEAH subfamily.</text>
</comment>
<keyword evidence="6" id="KW-0378">Hydrolase</keyword>
<dbReference type="InterPro" id="IPR001650">
    <property type="entry name" value="Helicase_C-like"/>
</dbReference>
<dbReference type="Pfam" id="PF24385">
    <property type="entry name" value="DSRM_DHX29"/>
    <property type="match status" value="1"/>
</dbReference>
<feature type="region of interest" description="Disordered" evidence="12">
    <location>
        <begin position="1"/>
        <end position="54"/>
    </location>
</feature>
<comment type="catalytic activity">
    <reaction evidence="11">
        <text>ATP + H2O = ADP + phosphate + H(+)</text>
        <dbReference type="Rhea" id="RHEA:13065"/>
        <dbReference type="ChEBI" id="CHEBI:15377"/>
        <dbReference type="ChEBI" id="CHEBI:15378"/>
        <dbReference type="ChEBI" id="CHEBI:30616"/>
        <dbReference type="ChEBI" id="CHEBI:43474"/>
        <dbReference type="ChEBI" id="CHEBI:456216"/>
        <dbReference type="EC" id="3.6.4.13"/>
    </reaction>
</comment>
<evidence type="ECO:0000256" key="9">
    <source>
        <dbReference type="ARBA" id="ARBA00022917"/>
    </source>
</evidence>
<feature type="compositionally biased region" description="Low complexity" evidence="12">
    <location>
        <begin position="16"/>
        <end position="31"/>
    </location>
</feature>
<dbReference type="InterPro" id="IPR007502">
    <property type="entry name" value="Helicase-assoc_dom"/>
</dbReference>
<dbReference type="Pfam" id="PF00271">
    <property type="entry name" value="Helicase_C"/>
    <property type="match status" value="1"/>
</dbReference>
<dbReference type="GO" id="GO:0005524">
    <property type="term" value="F:ATP binding"/>
    <property type="evidence" value="ECO:0007669"/>
    <property type="project" value="UniProtKB-KW"/>
</dbReference>
<evidence type="ECO:0000313" key="16">
    <source>
        <dbReference type="Proteomes" id="UP000694402"/>
    </source>
</evidence>
<dbReference type="Ensembl" id="ENSOTST00005009466.2">
    <property type="protein sequence ID" value="ENSOTSP00005008577.2"/>
    <property type="gene ID" value="ENSOTSG00005004496.2"/>
</dbReference>
<dbReference type="InterPro" id="IPR056890">
    <property type="entry name" value="UBA_DHX29-like"/>
</dbReference>
<dbReference type="InterPro" id="IPR056328">
    <property type="entry name" value="DSRM_DHX29"/>
</dbReference>
<evidence type="ECO:0000256" key="8">
    <source>
        <dbReference type="ARBA" id="ARBA00022840"/>
    </source>
</evidence>
<dbReference type="GO" id="GO:0003743">
    <property type="term" value="F:translation initiation factor activity"/>
    <property type="evidence" value="ECO:0007669"/>
    <property type="project" value="UniProtKB-KW"/>
</dbReference>
<evidence type="ECO:0000256" key="4">
    <source>
        <dbReference type="ARBA" id="ARBA00022540"/>
    </source>
</evidence>
<evidence type="ECO:0000256" key="11">
    <source>
        <dbReference type="ARBA" id="ARBA00047984"/>
    </source>
</evidence>
<keyword evidence="8" id="KW-0067">ATP-binding</keyword>
<dbReference type="GO" id="GO:0003723">
    <property type="term" value="F:RNA binding"/>
    <property type="evidence" value="ECO:0007669"/>
    <property type="project" value="TreeGrafter"/>
</dbReference>
<dbReference type="FunFam" id="1.20.120.1080:FF:000002">
    <property type="entry name" value="Putative ATP-dependent RNA helicase DHX36"/>
    <property type="match status" value="1"/>
</dbReference>
<dbReference type="Pfam" id="PF21010">
    <property type="entry name" value="HA2_C"/>
    <property type="match status" value="1"/>
</dbReference>
<sequence length="1198" mass="133969">MGGKKKKSATVPTVQPAAAGNNVPAAGNGVADPATTGKKQKPTPAKAAVKDIKPKGPKTYSLTNTAQVDTGGVTDKSILKVVIQTDLEKKIIKLINDFRQENGDKGPISGRLTNKKLLDLYLALQKFKFKTEHIEEAMKSSVLYGGDLHSALDWLCLNLKDEELPAGFILFPFTLVMSCDLYDAKEMAATAKAKKDKGGQRTAQDRIRVIQQEMKPLESHPMFNTVIKVVDTPKIEEKKPPAPTEGKEELAFAAKNNEPKDIRNFDYTARSWTGKSPKQFLIDWVRKNLPKSPAPSFQKVAAGRYWKCRVRVQRLDDVLEVCPNILTEDGMQAQHLGATLAIYNLCKGQSVHMLIPPTYREVWLEWRDSEQAEEEELRTAINKPRDQFITRLLTRLKQQQPQKKWKTITPKERGGGVAEVAGHFTKSGETGSGKSTQIPQFILEELLTGGAAAQPCNIVVTQPRRISAMSLASRVSQELGCDDGPGSKSSLCGYQIRMENKSSDSTRLLYCTTGVLLRKLQQDHMLSSLTHIIVDEVHERSVQSDFLLTILKDMVQKRSNLHLVMMSATVDCDKFAAYFNRCPIVNIPGRTFPVEVFHLEDIVEETGYVLEKDSEYSQKILEEEEEVNINFTQKGGKSMQHQEFIVKDSGSGWDLGPDLDHFSSRTRHALQYMNPNKINMELVLDLLDYLDKSPQFAVVDGAVLVFLPGLAHIQQLYDLLSTDKRFRGKDRYKLVALHSTLSSKDQAAAFTVPPTGVRKIVLSTNIAETGVTIPDVVFVIDTGKTKENKYHESSQMSSLVETFVSKASALQRQGRAGRVRDGFCFRLYPKFRFQAFMDYSIPEILRVPLEELCLHIMKCEYGSPEEFLCRALDAPQPQSVSNAVCLLRRIGACIPEGHALTPLGHHLATLPVNVKIGKMLIFGAILGCLDPIATIAAAISEKSPFATPMNQKDQANLAKAALAVANSDHLTIYNAYLGWKNIRSEGYRAEMAYCRKHFLNRTALITIEVLYFLTCVWFSHLICFNSEGPQAPLTPLGKPQICVLNAVLTAGLYDSVGRILYAPSVDVLDRVACSVETAQGKAQVHPSSVNRCLQTRGWLLFQEKVKYSKIYLRDTTLISPFPMLLFGGDIDVQHRERLISLDGWIHFQAPVRIGVIFKHLRKLIDSLLEKKLENPRMNLEDEKTIQLIIELIKMENVF</sequence>
<evidence type="ECO:0000256" key="10">
    <source>
        <dbReference type="ARBA" id="ARBA00023054"/>
    </source>
</evidence>
<dbReference type="PROSITE" id="PS51194">
    <property type="entry name" value="HELICASE_CTER"/>
    <property type="match status" value="1"/>
</dbReference>
<dbReference type="Pfam" id="PF26026">
    <property type="entry name" value="RNA_hel_CTD"/>
    <property type="match status" value="1"/>
</dbReference>
<evidence type="ECO:0000256" key="7">
    <source>
        <dbReference type="ARBA" id="ARBA00022806"/>
    </source>
</evidence>
<proteinExistence type="inferred from homology"/>
<protein>
    <recommendedName>
        <fullName evidence="2">RNA helicase</fullName>
        <ecNumber evidence="2">3.6.4.13</ecNumber>
    </recommendedName>
</protein>
<dbReference type="FunFam" id="3.40.50.300:FF:000325">
    <property type="entry name" value="ATP-dependent RNA helicase DHX29"/>
    <property type="match status" value="1"/>
</dbReference>
<dbReference type="SMART" id="SM00490">
    <property type="entry name" value="HELICc"/>
    <property type="match status" value="1"/>
</dbReference>
<evidence type="ECO:0000259" key="14">
    <source>
        <dbReference type="PROSITE" id="PS51194"/>
    </source>
</evidence>
<dbReference type="GeneTree" id="ENSGT00940000157286"/>
<keyword evidence="5" id="KW-0547">Nucleotide-binding</keyword>
<dbReference type="CDD" id="cd18791">
    <property type="entry name" value="SF2_C_RHA"/>
    <property type="match status" value="1"/>
</dbReference>
<dbReference type="SUPFAM" id="SSF52540">
    <property type="entry name" value="P-loop containing nucleoside triphosphate hydrolases"/>
    <property type="match status" value="1"/>
</dbReference>
<dbReference type="GO" id="GO:0016787">
    <property type="term" value="F:hydrolase activity"/>
    <property type="evidence" value="ECO:0007669"/>
    <property type="project" value="UniProtKB-KW"/>
</dbReference>
<evidence type="ECO:0000256" key="2">
    <source>
        <dbReference type="ARBA" id="ARBA00012552"/>
    </source>
</evidence>
<dbReference type="Proteomes" id="UP000694402">
    <property type="component" value="Unassembled WGS sequence"/>
</dbReference>
<keyword evidence="16" id="KW-1185">Reference proteome</keyword>